<proteinExistence type="predicted"/>
<evidence type="ECO:0000313" key="2">
    <source>
        <dbReference type="Proteomes" id="UP000013941"/>
    </source>
</evidence>
<accession>R4S1M9</accession>
<sequence length="36" mass="4252">MPNSLKQTNKAAIKFNKSSLLYFIKYFQIIFISLKL</sequence>
<dbReference type="AlphaFoldDB" id="R4S1M9"/>
<gene>
    <name evidence="1" type="ORF">SLY_0808</name>
</gene>
<dbReference type="Proteomes" id="UP000013941">
    <property type="component" value="Chromosome"/>
</dbReference>
<keyword evidence="2" id="KW-1185">Reference proteome</keyword>
<dbReference type="EMBL" id="CP002548">
    <property type="protein sequence ID" value="AGL90724.1"/>
    <property type="molecule type" value="Genomic_DNA"/>
</dbReference>
<dbReference type="HOGENOM" id="CLU_3358808_0_0_14"/>
<evidence type="ECO:0000313" key="1">
    <source>
        <dbReference type="EMBL" id="AGL90724.1"/>
    </source>
</evidence>
<reference evidence="1 2" key="1">
    <citation type="journal article" date="2013" name="BMC Genomics">
        <title>Comparison of the complete genome sequence of two closely related isolates of 'Candidatus Phytoplasma australiense' reveals genome plasticity.</title>
        <authorList>
            <person name="Andersen M.T."/>
            <person name="Liefting L.W."/>
            <person name="Havukkala I."/>
            <person name="Beever R.E."/>
        </authorList>
    </citation>
    <scope>NUCLEOTIDE SEQUENCE [LARGE SCALE GENOMIC DNA]</scope>
    <source>
        <strain evidence="1 2">NZSb11</strain>
    </source>
</reference>
<protein>
    <submittedName>
        <fullName evidence="1">Uncharacterized protein</fullName>
    </submittedName>
</protein>
<dbReference type="KEGG" id="nzs:SLY_0808"/>
<organism evidence="1 2">
    <name type="scientific">Strawberry lethal yellows phytoplasma (CPA) str. NZSb11</name>
    <dbReference type="NCBI Taxonomy" id="980422"/>
    <lineage>
        <taxon>Bacteria</taxon>
        <taxon>Bacillati</taxon>
        <taxon>Mycoplasmatota</taxon>
        <taxon>Mollicutes</taxon>
        <taxon>Acholeplasmatales</taxon>
        <taxon>Acholeplasmataceae</taxon>
        <taxon>Candidatus Phytoplasma</taxon>
        <taxon>16SrXII (Stolbur group)</taxon>
    </lineage>
</organism>
<name>R4S1M9_PHYAS</name>